<dbReference type="EMBL" id="LR027517">
    <property type="protein sequence ID" value="VCU52787.1"/>
    <property type="molecule type" value="Genomic_DNA"/>
</dbReference>
<sequence>MRKVAVVVLAGTETHEGLGRLVNALMLAQELKGAGDEVRIVFDGAGTQGLAALSDPAHKTHAVLLAVKDKILGACAYCARAFGVKETLEARGFPFLSEYRDHPSLRGLLEEGYQLITF</sequence>
<gene>
    <name evidence="1" type="ORF">TTHN1_00541</name>
</gene>
<dbReference type="InterPro" id="IPR027396">
    <property type="entry name" value="DsrEFH-like"/>
</dbReference>
<protein>
    <recommendedName>
        <fullName evidence="3">DsrE family protein</fullName>
    </recommendedName>
</protein>
<dbReference type="Gene3D" id="3.40.1260.10">
    <property type="entry name" value="DsrEFH-like"/>
    <property type="match status" value="1"/>
</dbReference>
<dbReference type="Proteomes" id="UP000279841">
    <property type="component" value="Chromosome"/>
</dbReference>
<dbReference type="RefSeq" id="WP_124104403.1">
    <property type="nucleotide sequence ID" value="NZ_LR027517.1"/>
</dbReference>
<evidence type="ECO:0000313" key="1">
    <source>
        <dbReference type="EMBL" id="VCU52787.1"/>
    </source>
</evidence>
<proteinExistence type="predicted"/>
<organism evidence="1 2">
    <name type="scientific">Thermus thermophilus</name>
    <dbReference type="NCBI Taxonomy" id="274"/>
    <lineage>
        <taxon>Bacteria</taxon>
        <taxon>Thermotogati</taxon>
        <taxon>Deinococcota</taxon>
        <taxon>Deinococci</taxon>
        <taxon>Thermales</taxon>
        <taxon>Thermaceae</taxon>
        <taxon>Thermus</taxon>
    </lineage>
</organism>
<reference evidence="1 2" key="1">
    <citation type="submission" date="2018-10" db="EMBL/GenBank/DDBJ databases">
        <authorList>
            <person name="Peiro R."/>
            <person name="Begona"/>
            <person name="Cbmso G."/>
            <person name="Lopez M."/>
            <person name="Gonzalez S."/>
            <person name="Sacristan E."/>
            <person name="Castillo E."/>
        </authorList>
    </citation>
    <scope>NUCLEOTIDE SEQUENCE [LARGE SCALE GENOMIC DNA]</scope>
    <source>
        <strain evidence="1">TTHNAR1</strain>
    </source>
</reference>
<accession>A0A3P4ANT9</accession>
<evidence type="ECO:0008006" key="3">
    <source>
        <dbReference type="Google" id="ProtNLM"/>
    </source>
</evidence>
<name>A0A3P4ANT9_THETH</name>
<evidence type="ECO:0000313" key="2">
    <source>
        <dbReference type="Proteomes" id="UP000279841"/>
    </source>
</evidence>
<dbReference type="SUPFAM" id="SSF75169">
    <property type="entry name" value="DsrEFH-like"/>
    <property type="match status" value="1"/>
</dbReference>
<dbReference type="AlphaFoldDB" id="A0A3P4ANT9"/>